<dbReference type="EMBL" id="STFG01000013">
    <property type="protein sequence ID" value="THT99696.1"/>
    <property type="molecule type" value="Genomic_DNA"/>
</dbReference>
<organism evidence="1 2">
    <name type="scientific">Lampropedia puyangensis</name>
    <dbReference type="NCBI Taxonomy" id="1330072"/>
    <lineage>
        <taxon>Bacteria</taxon>
        <taxon>Pseudomonadati</taxon>
        <taxon>Pseudomonadota</taxon>
        <taxon>Betaproteobacteria</taxon>
        <taxon>Burkholderiales</taxon>
        <taxon>Comamonadaceae</taxon>
        <taxon>Lampropedia</taxon>
    </lineage>
</organism>
<sequence>MQRVDAVLAERISQAIASVIEAQTRSLLPSMREELEFAVRTSVYEAMADELTQIAEQSNPRENGASGE</sequence>
<comment type="caution">
    <text evidence="1">The sequence shown here is derived from an EMBL/GenBank/DDBJ whole genome shotgun (WGS) entry which is preliminary data.</text>
</comment>
<accession>A0A4S8EYM1</accession>
<protein>
    <submittedName>
        <fullName evidence="1">Uncharacterized protein</fullName>
    </submittedName>
</protein>
<gene>
    <name evidence="1" type="ORF">E9531_12120</name>
</gene>
<proteinExistence type="predicted"/>
<name>A0A4S8EYM1_9BURK</name>
<evidence type="ECO:0000313" key="1">
    <source>
        <dbReference type="EMBL" id="THT99696.1"/>
    </source>
</evidence>
<reference evidence="1 2" key="1">
    <citation type="journal article" date="2015" name="Antonie Van Leeuwenhoek">
        <title>Lampropedia puyangensis sp. nov., isolated from symptomatic bark of Populus ? euramericana canker and emended description of Lampropedia hyalina (Ehrenberg 1832) Lee et al. 2004.</title>
        <authorList>
            <person name="Li Y."/>
            <person name="Wang T."/>
            <person name="Piao C.G."/>
            <person name="Wang L.F."/>
            <person name="Tian G.Z."/>
            <person name="Zhu T.H."/>
            <person name="Guo M.W."/>
        </authorList>
    </citation>
    <scope>NUCLEOTIDE SEQUENCE [LARGE SCALE GENOMIC DNA]</scope>
    <source>
        <strain evidence="1 2">2-bin</strain>
    </source>
</reference>
<evidence type="ECO:0000313" key="2">
    <source>
        <dbReference type="Proteomes" id="UP000308917"/>
    </source>
</evidence>
<dbReference type="AlphaFoldDB" id="A0A4S8EYM1"/>
<dbReference type="Proteomes" id="UP000308917">
    <property type="component" value="Unassembled WGS sequence"/>
</dbReference>
<dbReference type="OrthoDB" id="9154315at2"/>
<keyword evidence="2" id="KW-1185">Reference proteome</keyword>